<comment type="caution">
    <text evidence="1">The sequence shown here is derived from an EMBL/GenBank/DDBJ whole genome shotgun (WGS) entry which is preliminary data.</text>
</comment>
<evidence type="ECO:0000313" key="1">
    <source>
        <dbReference type="EMBL" id="KAJ1369952.1"/>
    </source>
</evidence>
<dbReference type="EMBL" id="JAHQIW010006708">
    <property type="protein sequence ID" value="KAJ1369952.1"/>
    <property type="molecule type" value="Genomic_DNA"/>
</dbReference>
<keyword evidence="2" id="KW-1185">Reference proteome</keyword>
<sequence length="54" mass="6237">MHAAALRTNAKLQDKTGECDEAILMSVVQVRAFLELFLGLWYWASIRNQDEVFH</sequence>
<proteinExistence type="predicted"/>
<dbReference type="Proteomes" id="UP001196413">
    <property type="component" value="Unassembled WGS sequence"/>
</dbReference>
<organism evidence="1 2">
    <name type="scientific">Parelaphostrongylus tenuis</name>
    <name type="common">Meningeal worm</name>
    <dbReference type="NCBI Taxonomy" id="148309"/>
    <lineage>
        <taxon>Eukaryota</taxon>
        <taxon>Metazoa</taxon>
        <taxon>Ecdysozoa</taxon>
        <taxon>Nematoda</taxon>
        <taxon>Chromadorea</taxon>
        <taxon>Rhabditida</taxon>
        <taxon>Rhabditina</taxon>
        <taxon>Rhabditomorpha</taxon>
        <taxon>Strongyloidea</taxon>
        <taxon>Metastrongylidae</taxon>
        <taxon>Parelaphostrongylus</taxon>
    </lineage>
</organism>
<dbReference type="AlphaFoldDB" id="A0AAD5WH31"/>
<gene>
    <name evidence="1" type="ORF">KIN20_031567</name>
</gene>
<accession>A0AAD5WH31</accession>
<reference evidence="1" key="1">
    <citation type="submission" date="2021-06" db="EMBL/GenBank/DDBJ databases">
        <title>Parelaphostrongylus tenuis whole genome reference sequence.</title>
        <authorList>
            <person name="Garwood T.J."/>
            <person name="Larsen P.A."/>
            <person name="Fountain-Jones N.M."/>
            <person name="Garbe J.R."/>
            <person name="Macchietto M.G."/>
            <person name="Kania S.A."/>
            <person name="Gerhold R.W."/>
            <person name="Richards J.E."/>
            <person name="Wolf T.M."/>
        </authorList>
    </citation>
    <scope>NUCLEOTIDE SEQUENCE</scope>
    <source>
        <strain evidence="1">MNPRO001-30</strain>
        <tissue evidence="1">Meninges</tissue>
    </source>
</reference>
<evidence type="ECO:0000313" key="2">
    <source>
        <dbReference type="Proteomes" id="UP001196413"/>
    </source>
</evidence>
<name>A0AAD5WH31_PARTN</name>
<protein>
    <submittedName>
        <fullName evidence="1">Uncharacterized protein</fullName>
    </submittedName>
</protein>